<dbReference type="InterPro" id="IPR005467">
    <property type="entry name" value="His_kinase_dom"/>
</dbReference>
<evidence type="ECO:0000256" key="11">
    <source>
        <dbReference type="SAM" id="Phobius"/>
    </source>
</evidence>
<evidence type="ECO:0000259" key="12">
    <source>
        <dbReference type="PROSITE" id="PS50109"/>
    </source>
</evidence>
<dbReference type="Pfam" id="PF00672">
    <property type="entry name" value="HAMP"/>
    <property type="match status" value="1"/>
</dbReference>
<name>A0A832ED78_9BACT</name>
<evidence type="ECO:0000256" key="9">
    <source>
        <dbReference type="ARBA" id="ARBA00023012"/>
    </source>
</evidence>
<keyword evidence="10 11" id="KW-0472">Membrane</keyword>
<keyword evidence="11" id="KW-1133">Transmembrane helix</keyword>
<dbReference type="PROSITE" id="PS50885">
    <property type="entry name" value="HAMP"/>
    <property type="match status" value="1"/>
</dbReference>
<evidence type="ECO:0000256" key="6">
    <source>
        <dbReference type="ARBA" id="ARBA00022741"/>
    </source>
</evidence>
<keyword evidence="8" id="KW-0067">ATP-binding</keyword>
<comment type="subcellular location">
    <subcellularLocation>
        <location evidence="2">Membrane</location>
    </subcellularLocation>
</comment>
<dbReference type="InterPro" id="IPR001610">
    <property type="entry name" value="PAC"/>
</dbReference>
<organism evidence="16">
    <name type="scientific">Desulfacinum infernum</name>
    <dbReference type="NCBI Taxonomy" id="35837"/>
    <lineage>
        <taxon>Bacteria</taxon>
        <taxon>Pseudomonadati</taxon>
        <taxon>Thermodesulfobacteriota</taxon>
        <taxon>Syntrophobacteria</taxon>
        <taxon>Syntrophobacterales</taxon>
        <taxon>Syntrophobacteraceae</taxon>
        <taxon>Desulfacinum</taxon>
    </lineage>
</organism>
<evidence type="ECO:0000256" key="2">
    <source>
        <dbReference type="ARBA" id="ARBA00004370"/>
    </source>
</evidence>
<feature type="domain" description="PAS" evidence="13">
    <location>
        <begin position="386"/>
        <end position="458"/>
    </location>
</feature>
<evidence type="ECO:0000256" key="8">
    <source>
        <dbReference type="ARBA" id="ARBA00022840"/>
    </source>
</evidence>
<dbReference type="InterPro" id="IPR013655">
    <property type="entry name" value="PAS_fold_3"/>
</dbReference>
<dbReference type="InterPro" id="IPR036890">
    <property type="entry name" value="HATPase_C_sf"/>
</dbReference>
<evidence type="ECO:0000256" key="7">
    <source>
        <dbReference type="ARBA" id="ARBA00022777"/>
    </source>
</evidence>
<keyword evidence="9" id="KW-0902">Two-component regulatory system</keyword>
<dbReference type="SUPFAM" id="SSF55785">
    <property type="entry name" value="PYP-like sensor domain (PAS domain)"/>
    <property type="match status" value="1"/>
</dbReference>
<dbReference type="AlphaFoldDB" id="A0A832ED78"/>
<dbReference type="PANTHER" id="PTHR42878:SF15">
    <property type="entry name" value="BACTERIOPHYTOCHROME"/>
    <property type="match status" value="1"/>
</dbReference>
<evidence type="ECO:0000259" key="15">
    <source>
        <dbReference type="PROSITE" id="PS50885"/>
    </source>
</evidence>
<dbReference type="Gene3D" id="1.10.287.130">
    <property type="match status" value="1"/>
</dbReference>
<dbReference type="PROSITE" id="PS50109">
    <property type="entry name" value="HIS_KIN"/>
    <property type="match status" value="1"/>
</dbReference>
<dbReference type="PANTHER" id="PTHR42878">
    <property type="entry name" value="TWO-COMPONENT HISTIDINE KINASE"/>
    <property type="match status" value="1"/>
</dbReference>
<dbReference type="GO" id="GO:0016020">
    <property type="term" value="C:membrane"/>
    <property type="evidence" value="ECO:0007669"/>
    <property type="project" value="UniProtKB-SubCell"/>
</dbReference>
<dbReference type="GO" id="GO:0030295">
    <property type="term" value="F:protein kinase activator activity"/>
    <property type="evidence" value="ECO:0007669"/>
    <property type="project" value="TreeGrafter"/>
</dbReference>
<dbReference type="Pfam" id="PF08447">
    <property type="entry name" value="PAS_3"/>
    <property type="match status" value="1"/>
</dbReference>
<proteinExistence type="predicted"/>
<dbReference type="GO" id="GO:0000155">
    <property type="term" value="F:phosphorelay sensor kinase activity"/>
    <property type="evidence" value="ECO:0007669"/>
    <property type="project" value="InterPro"/>
</dbReference>
<dbReference type="EC" id="2.7.13.3" evidence="3"/>
<keyword evidence="11" id="KW-0812">Transmembrane</keyword>
<dbReference type="GO" id="GO:0000156">
    <property type="term" value="F:phosphorelay response regulator activity"/>
    <property type="evidence" value="ECO:0007669"/>
    <property type="project" value="TreeGrafter"/>
</dbReference>
<dbReference type="InterPro" id="IPR050351">
    <property type="entry name" value="BphY/WalK/GraS-like"/>
</dbReference>
<dbReference type="PROSITE" id="PS50113">
    <property type="entry name" value="PAC"/>
    <property type="match status" value="1"/>
</dbReference>
<feature type="transmembrane region" description="Helical" evidence="11">
    <location>
        <begin position="290"/>
        <end position="313"/>
    </location>
</feature>
<keyword evidence="4" id="KW-0597">Phosphoprotein</keyword>
<dbReference type="InterPro" id="IPR036097">
    <property type="entry name" value="HisK_dim/P_sf"/>
</dbReference>
<evidence type="ECO:0000256" key="4">
    <source>
        <dbReference type="ARBA" id="ARBA00022553"/>
    </source>
</evidence>
<evidence type="ECO:0000259" key="13">
    <source>
        <dbReference type="PROSITE" id="PS50112"/>
    </source>
</evidence>
<protein>
    <recommendedName>
        <fullName evidence="3">histidine kinase</fullName>
        <ecNumber evidence="3">2.7.13.3</ecNumber>
    </recommendedName>
</protein>
<evidence type="ECO:0000313" key="16">
    <source>
        <dbReference type="EMBL" id="HFK96966.1"/>
    </source>
</evidence>
<dbReference type="InterPro" id="IPR000700">
    <property type="entry name" value="PAS-assoc_C"/>
</dbReference>
<evidence type="ECO:0000259" key="14">
    <source>
        <dbReference type="PROSITE" id="PS50113"/>
    </source>
</evidence>
<keyword evidence="6" id="KW-0547">Nucleotide-binding</keyword>
<keyword evidence="5" id="KW-0808">Transferase</keyword>
<dbReference type="SUPFAM" id="SSF158472">
    <property type="entry name" value="HAMP domain-like"/>
    <property type="match status" value="1"/>
</dbReference>
<dbReference type="PROSITE" id="PS50112">
    <property type="entry name" value="PAS"/>
    <property type="match status" value="1"/>
</dbReference>
<keyword evidence="7" id="KW-0418">Kinase</keyword>
<dbReference type="Pfam" id="PF00512">
    <property type="entry name" value="HisKA"/>
    <property type="match status" value="1"/>
</dbReference>
<dbReference type="CDD" id="cd06225">
    <property type="entry name" value="HAMP"/>
    <property type="match status" value="1"/>
</dbReference>
<dbReference type="SUPFAM" id="SSF103190">
    <property type="entry name" value="Sensory domain-like"/>
    <property type="match status" value="1"/>
</dbReference>
<dbReference type="Gene3D" id="3.30.565.10">
    <property type="entry name" value="Histidine kinase-like ATPase, C-terminal domain"/>
    <property type="match status" value="1"/>
</dbReference>
<dbReference type="SMART" id="SM00086">
    <property type="entry name" value="PAC"/>
    <property type="match status" value="1"/>
</dbReference>
<accession>A0A832ED78</accession>
<dbReference type="InterPro" id="IPR029151">
    <property type="entry name" value="Sensor-like_sf"/>
</dbReference>
<dbReference type="CDD" id="cd00130">
    <property type="entry name" value="PAS"/>
    <property type="match status" value="1"/>
</dbReference>
<dbReference type="SUPFAM" id="SSF47384">
    <property type="entry name" value="Homodimeric domain of signal transducing histidine kinase"/>
    <property type="match status" value="1"/>
</dbReference>
<dbReference type="InterPro" id="IPR000014">
    <property type="entry name" value="PAS"/>
</dbReference>
<dbReference type="GO" id="GO:0007234">
    <property type="term" value="P:osmosensory signaling via phosphorelay pathway"/>
    <property type="evidence" value="ECO:0007669"/>
    <property type="project" value="TreeGrafter"/>
</dbReference>
<dbReference type="Pfam" id="PF14827">
    <property type="entry name" value="dCache_3"/>
    <property type="match status" value="1"/>
</dbReference>
<sequence>MKSLRTLPLRYRLILPFIILAFFGTCSLVWLAILSQNTLIQRQEHQRLESFYKTFLHTLELRGQWAVSLASGFARNPEIAKALADRDRLRLLQLCYPAYEFMKRHYGIQQFHFEIPPGRSFLRLHRLYQYGDELWPYRKQIQDVLKEEREVYGLEMGATGYGIRGAVPVYWQGELAGILEVGFSLSEKILEPMRLHGDVDVSILSPVEGAPDRFEVVATTIEERFERRHSAYSAVFQNGTQASMNLKVGDRPYAFLINAIRNYRGETAALVEVGVDRSDTLALTVRYRRWMLGLGLVGMILSVGAIYIIALVFTRPIDRMIAFAREIAMGRTVRPLEVRPSGELGTLADALDEMLGSLEMSREQIKLYAATLEEKVQARTRQLRESEEKYRTLVERVPLVVYRLDKDGTMVFVNRFIEDLLGMAQEEVLERPRFWKEKVWMEDRDRIWPLMDQCLREGREFREEYRVRHRNGQAIYVLDHALPVLDGEGKVQMVDGFLVDVTERHELQQQIIQTEELRTLSEISARLAHEIRNPIAVAGGFARRLLTRLPEDDPNRQKVQIILKEMARLESILEKIQAYLKPVVIVPQKSDFNAIVTRVVKDLTPKFQGHGVRWDVRLQPDLPQLVLDQDLIKKSLEVLLEALLSYCSGDGGTLTITSASGPNAVIFEVTACGLHVSDDDIEHFFYPFTSRMDESRLLDLPLAKMILHRHRSLVRLQRKGEKELLLSVTLPVC</sequence>
<dbReference type="SMART" id="SM00388">
    <property type="entry name" value="HisKA"/>
    <property type="match status" value="1"/>
</dbReference>
<comment type="catalytic activity">
    <reaction evidence="1">
        <text>ATP + protein L-histidine = ADP + protein N-phospho-L-histidine.</text>
        <dbReference type="EC" id="2.7.13.3"/>
    </reaction>
</comment>
<dbReference type="CDD" id="cd00082">
    <property type="entry name" value="HisKA"/>
    <property type="match status" value="1"/>
</dbReference>
<dbReference type="EMBL" id="DSTK01000019">
    <property type="protein sequence ID" value="HFK96966.1"/>
    <property type="molecule type" value="Genomic_DNA"/>
</dbReference>
<feature type="domain" description="Histidine kinase" evidence="12">
    <location>
        <begin position="526"/>
        <end position="733"/>
    </location>
</feature>
<dbReference type="Gene3D" id="6.10.340.10">
    <property type="match status" value="1"/>
</dbReference>
<evidence type="ECO:0000256" key="1">
    <source>
        <dbReference type="ARBA" id="ARBA00000085"/>
    </source>
</evidence>
<feature type="transmembrane region" description="Helical" evidence="11">
    <location>
        <begin position="12"/>
        <end position="33"/>
    </location>
</feature>
<evidence type="ECO:0000256" key="3">
    <source>
        <dbReference type="ARBA" id="ARBA00012438"/>
    </source>
</evidence>
<dbReference type="InterPro" id="IPR035965">
    <property type="entry name" value="PAS-like_dom_sf"/>
</dbReference>
<dbReference type="InterPro" id="IPR029150">
    <property type="entry name" value="dCache_3"/>
</dbReference>
<dbReference type="Gene3D" id="3.30.450.20">
    <property type="entry name" value="PAS domain"/>
    <property type="match status" value="2"/>
</dbReference>
<feature type="domain" description="HAMP" evidence="15">
    <location>
        <begin position="311"/>
        <end position="363"/>
    </location>
</feature>
<dbReference type="SMART" id="SM00304">
    <property type="entry name" value="HAMP"/>
    <property type="match status" value="1"/>
</dbReference>
<comment type="caution">
    <text evidence="16">The sequence shown here is derived from an EMBL/GenBank/DDBJ whole genome shotgun (WGS) entry which is preliminary data.</text>
</comment>
<evidence type="ECO:0000256" key="5">
    <source>
        <dbReference type="ARBA" id="ARBA00022679"/>
    </source>
</evidence>
<dbReference type="InterPro" id="IPR003660">
    <property type="entry name" value="HAMP_dom"/>
</dbReference>
<dbReference type="InterPro" id="IPR003661">
    <property type="entry name" value="HisK_dim/P_dom"/>
</dbReference>
<gene>
    <name evidence="16" type="ORF">ENS06_06520</name>
</gene>
<dbReference type="SUPFAM" id="SSF55874">
    <property type="entry name" value="ATPase domain of HSP90 chaperone/DNA topoisomerase II/histidine kinase"/>
    <property type="match status" value="1"/>
</dbReference>
<evidence type="ECO:0000256" key="10">
    <source>
        <dbReference type="ARBA" id="ARBA00023136"/>
    </source>
</evidence>
<dbReference type="GO" id="GO:0005524">
    <property type="term" value="F:ATP binding"/>
    <property type="evidence" value="ECO:0007669"/>
    <property type="project" value="UniProtKB-KW"/>
</dbReference>
<dbReference type="SMART" id="SM00091">
    <property type="entry name" value="PAS"/>
    <property type="match status" value="1"/>
</dbReference>
<dbReference type="NCBIfam" id="TIGR00229">
    <property type="entry name" value="sensory_box"/>
    <property type="match status" value="1"/>
</dbReference>
<feature type="domain" description="PAC" evidence="14">
    <location>
        <begin position="461"/>
        <end position="513"/>
    </location>
</feature>
<reference evidence="16" key="1">
    <citation type="journal article" date="2020" name="mSystems">
        <title>Genome- and Community-Level Interaction Insights into Carbon Utilization and Element Cycling Functions of Hydrothermarchaeota in Hydrothermal Sediment.</title>
        <authorList>
            <person name="Zhou Z."/>
            <person name="Liu Y."/>
            <person name="Xu W."/>
            <person name="Pan J."/>
            <person name="Luo Z.H."/>
            <person name="Li M."/>
        </authorList>
    </citation>
    <scope>NUCLEOTIDE SEQUENCE [LARGE SCALE GENOMIC DNA]</scope>
    <source>
        <strain evidence="16">SpSt-456</strain>
    </source>
</reference>